<evidence type="ECO:0000313" key="1">
    <source>
        <dbReference type="EMBL" id="KAF0037567.1"/>
    </source>
</evidence>
<gene>
    <name evidence="1" type="ORF">F2P81_010441</name>
</gene>
<dbReference type="EMBL" id="VEVO01000009">
    <property type="protein sequence ID" value="KAF0037567.1"/>
    <property type="molecule type" value="Genomic_DNA"/>
</dbReference>
<proteinExistence type="predicted"/>
<dbReference type="Proteomes" id="UP000438429">
    <property type="component" value="Unassembled WGS sequence"/>
</dbReference>
<sequence length="220" mass="24592">MDLEAEKHPVMIKVKSKLLNTTTPRSPTIQYQGLVLDVSTGQTLDLKKEDCVNITDNIVTHLCRLIILSPPTSNSDPPPTSFSFSLSSLSVRQQLLDGCVAAVLPIKADPDCECEFWITGASGQYQKTIKTATQHSRKSCQISHWAAHSSKQLLPGFEEKAIDMNYAFLFYVKIKLSNLCCAKLTDSKLFFVSTIQQYITPPLLQDEQNKELLLTDRGRD</sequence>
<reference evidence="1 2" key="1">
    <citation type="submission" date="2019-06" db="EMBL/GenBank/DDBJ databases">
        <title>Draft genomes of female and male turbot (Scophthalmus maximus).</title>
        <authorList>
            <person name="Xu H."/>
            <person name="Xu X.-W."/>
            <person name="Shao C."/>
            <person name="Chen S."/>
        </authorList>
    </citation>
    <scope>NUCLEOTIDE SEQUENCE [LARGE SCALE GENOMIC DNA]</scope>
    <source>
        <strain evidence="1">Ysfricsl-2016a</strain>
        <tissue evidence="1">Blood</tissue>
    </source>
</reference>
<dbReference type="AlphaFoldDB" id="A0A6A4SVN5"/>
<organism evidence="1 2">
    <name type="scientific">Scophthalmus maximus</name>
    <name type="common">Turbot</name>
    <name type="synonym">Psetta maxima</name>
    <dbReference type="NCBI Taxonomy" id="52904"/>
    <lineage>
        <taxon>Eukaryota</taxon>
        <taxon>Metazoa</taxon>
        <taxon>Chordata</taxon>
        <taxon>Craniata</taxon>
        <taxon>Vertebrata</taxon>
        <taxon>Euteleostomi</taxon>
        <taxon>Actinopterygii</taxon>
        <taxon>Neopterygii</taxon>
        <taxon>Teleostei</taxon>
        <taxon>Neoteleostei</taxon>
        <taxon>Acanthomorphata</taxon>
        <taxon>Carangaria</taxon>
        <taxon>Pleuronectiformes</taxon>
        <taxon>Pleuronectoidei</taxon>
        <taxon>Scophthalmidae</taxon>
        <taxon>Scophthalmus</taxon>
    </lineage>
</organism>
<name>A0A6A4SVN5_SCOMX</name>
<evidence type="ECO:0000313" key="2">
    <source>
        <dbReference type="Proteomes" id="UP000438429"/>
    </source>
</evidence>
<comment type="caution">
    <text evidence="1">The sequence shown here is derived from an EMBL/GenBank/DDBJ whole genome shotgun (WGS) entry which is preliminary data.</text>
</comment>
<protein>
    <submittedName>
        <fullName evidence="1">Uncharacterized protein</fullName>
    </submittedName>
</protein>
<accession>A0A6A4SVN5</accession>